<evidence type="ECO:0000256" key="2">
    <source>
        <dbReference type="SAM" id="MobiDB-lite"/>
    </source>
</evidence>
<dbReference type="Proteomes" id="UP000250462">
    <property type="component" value="Unassembled WGS sequence"/>
</dbReference>
<dbReference type="GO" id="GO:0003824">
    <property type="term" value="F:catalytic activity"/>
    <property type="evidence" value="ECO:0007669"/>
    <property type="project" value="InterPro"/>
</dbReference>
<gene>
    <name evidence="4" type="ORF">DPM12_17835</name>
</gene>
<evidence type="ECO:0000256" key="1">
    <source>
        <dbReference type="ARBA" id="ARBA00009199"/>
    </source>
</evidence>
<proteinExistence type="inferred from homology"/>
<dbReference type="InterPro" id="IPR020556">
    <property type="entry name" value="Amidase_CS"/>
</dbReference>
<dbReference type="PANTHER" id="PTHR11895">
    <property type="entry name" value="TRANSAMIDASE"/>
    <property type="match status" value="1"/>
</dbReference>
<feature type="domain" description="Amidase" evidence="3">
    <location>
        <begin position="30"/>
        <end position="371"/>
    </location>
</feature>
<dbReference type="OrthoDB" id="182039at2"/>
<feature type="region of interest" description="Disordered" evidence="2">
    <location>
        <begin position="96"/>
        <end position="115"/>
    </location>
</feature>
<evidence type="ECO:0000259" key="3">
    <source>
        <dbReference type="Pfam" id="PF01425"/>
    </source>
</evidence>
<dbReference type="InterPro" id="IPR036928">
    <property type="entry name" value="AS_sf"/>
</dbReference>
<dbReference type="Gene3D" id="3.90.1300.10">
    <property type="entry name" value="Amidase signature (AS) domain"/>
    <property type="match status" value="1"/>
</dbReference>
<dbReference type="PANTHER" id="PTHR11895:SF7">
    <property type="entry name" value="GLUTAMYL-TRNA(GLN) AMIDOTRANSFERASE SUBUNIT A, MITOCHONDRIAL"/>
    <property type="match status" value="1"/>
</dbReference>
<keyword evidence="5" id="KW-1185">Reference proteome</keyword>
<reference evidence="4 5" key="1">
    <citation type="submission" date="2018-06" db="EMBL/GenBank/DDBJ databases">
        <title>Phytoactinopolyspora halophila sp. nov., a novel halophilic actinomycete isolated from a saline soil in China.</title>
        <authorList>
            <person name="Tang S.-K."/>
        </authorList>
    </citation>
    <scope>NUCLEOTIDE SEQUENCE [LARGE SCALE GENOMIC DNA]</scope>
    <source>
        <strain evidence="4 5">YIM 96934</strain>
    </source>
</reference>
<dbReference type="Pfam" id="PF01425">
    <property type="entry name" value="Amidase"/>
    <property type="match status" value="1"/>
</dbReference>
<comment type="caution">
    <text evidence="4">The sequence shown here is derived from an EMBL/GenBank/DDBJ whole genome shotgun (WGS) entry which is preliminary data.</text>
</comment>
<evidence type="ECO:0000313" key="4">
    <source>
        <dbReference type="EMBL" id="RAW10967.1"/>
    </source>
</evidence>
<accession>A0A329QF28</accession>
<dbReference type="AlphaFoldDB" id="A0A329QF28"/>
<dbReference type="InterPro" id="IPR000120">
    <property type="entry name" value="Amidase"/>
</dbReference>
<evidence type="ECO:0000313" key="5">
    <source>
        <dbReference type="Proteomes" id="UP000250462"/>
    </source>
</evidence>
<dbReference type="EMBL" id="QMIG01000023">
    <property type="protein sequence ID" value="RAW10967.1"/>
    <property type="molecule type" value="Genomic_DNA"/>
</dbReference>
<comment type="similarity">
    <text evidence="1">Belongs to the amidase family.</text>
</comment>
<sequence length="391" mass="41089">MTDATWILRLDADADADADAAGHGHGIGPRLAVKDCIDVAGTPTTAGCRAVAEDAQPAVLDAPVVATARQQGARIVGKTNLVELCRRIDGTNAWTGTPVNPLDPERLPGGSSSGSAVAVARGEADVAYGTDTGGSVRVPAACCGIAGLKTTAGRIPTHGVVEFSRTLDTVGPLARDVAGLALGMSLMEPGFQIASRSEVPRTAARLRIPDIDPAVDDAIDAALAAAGVTYVDVFIREWDDWIGAANDIMTAEGYWAHRHLLERSDRIEERHVRSITAGEALAAADVVRSRRVGRVVRERLGRLLDEHHVLALPTLRTAPPRADEHPRMTYLTVPLNLAGLPAAALPVPRADGELPASLQLVGSWFAEERLLAVAAVVEEARGATGTISSRW</sequence>
<organism evidence="4 5">
    <name type="scientific">Phytoactinopolyspora halophila</name>
    <dbReference type="NCBI Taxonomy" id="1981511"/>
    <lineage>
        <taxon>Bacteria</taxon>
        <taxon>Bacillati</taxon>
        <taxon>Actinomycetota</taxon>
        <taxon>Actinomycetes</taxon>
        <taxon>Jiangellales</taxon>
        <taxon>Jiangellaceae</taxon>
        <taxon>Phytoactinopolyspora</taxon>
    </lineage>
</organism>
<protein>
    <submittedName>
        <fullName evidence="4">Amidase</fullName>
    </submittedName>
</protein>
<dbReference type="SUPFAM" id="SSF75304">
    <property type="entry name" value="Amidase signature (AS) enzymes"/>
    <property type="match status" value="1"/>
</dbReference>
<name>A0A329QF28_9ACTN</name>
<dbReference type="InterPro" id="IPR023631">
    <property type="entry name" value="Amidase_dom"/>
</dbReference>
<dbReference type="PROSITE" id="PS00571">
    <property type="entry name" value="AMIDASES"/>
    <property type="match status" value="1"/>
</dbReference>